<gene>
    <name evidence="2" type="primary">LOC100366725</name>
</gene>
<dbReference type="PANTHER" id="PTHR15924">
    <property type="entry name" value="CLE"/>
    <property type="match status" value="1"/>
</dbReference>
<dbReference type="RefSeq" id="XP_002740897.1">
    <property type="nucleotide sequence ID" value="XM_002740851.2"/>
</dbReference>
<dbReference type="Pfam" id="PF10036">
    <property type="entry name" value="RLL"/>
    <property type="match status" value="1"/>
</dbReference>
<proteinExistence type="predicted"/>
<name>A0ABM0GZK2_SACKO</name>
<dbReference type="GeneID" id="100366725"/>
<organism evidence="1 2">
    <name type="scientific">Saccoglossus kowalevskii</name>
    <name type="common">Acorn worm</name>
    <dbReference type="NCBI Taxonomy" id="10224"/>
    <lineage>
        <taxon>Eukaryota</taxon>
        <taxon>Metazoa</taxon>
        <taxon>Hemichordata</taxon>
        <taxon>Enteropneusta</taxon>
        <taxon>Harrimaniidae</taxon>
        <taxon>Saccoglossus</taxon>
    </lineage>
</organism>
<keyword evidence="1" id="KW-1185">Reference proteome</keyword>
<dbReference type="InterPro" id="IPR019265">
    <property type="entry name" value="RTRAF"/>
</dbReference>
<sequence>MFKRKLQALGFHDPDTFDITDERKWRNLIVWLEDQKIRLYTIEDRGPLRNTCGGDWPTVFQKYLKDLQYTRDPNARTVVLDWLLGHSIRLEYGENVEKYKSAQPILRGSDGKAKVASDDIFAHLDVNSPEFKAGIISVSQQLSLPLHEDPLVMLKAVDILLQQRLSKEAISKAGTKDEGIQLQLKDIDAGFKIKGLFVLLDDNIPFLSQSVLFVWLDDYIPFLSQSVLFV</sequence>
<reference evidence="2" key="1">
    <citation type="submission" date="2025-08" db="UniProtKB">
        <authorList>
            <consortium name="RefSeq"/>
        </authorList>
    </citation>
    <scope>IDENTIFICATION</scope>
    <source>
        <tissue evidence="2">Testes</tissue>
    </source>
</reference>
<accession>A0ABM0GZK2</accession>
<evidence type="ECO:0000313" key="1">
    <source>
        <dbReference type="Proteomes" id="UP000694865"/>
    </source>
</evidence>
<evidence type="ECO:0000313" key="2">
    <source>
        <dbReference type="RefSeq" id="XP_002740897.1"/>
    </source>
</evidence>
<protein>
    <submittedName>
        <fullName evidence="2">UPF0568 protein C14orf166 homolog</fullName>
    </submittedName>
</protein>
<dbReference type="Proteomes" id="UP000694865">
    <property type="component" value="Unplaced"/>
</dbReference>